<keyword evidence="2" id="KW-1185">Reference proteome</keyword>
<dbReference type="AlphaFoldDB" id="A0AAV7G002"/>
<evidence type="ECO:0000313" key="2">
    <source>
        <dbReference type="Proteomes" id="UP000775213"/>
    </source>
</evidence>
<evidence type="ECO:0000313" key="1">
    <source>
        <dbReference type="EMBL" id="KAH0448998.1"/>
    </source>
</evidence>
<dbReference type="EMBL" id="JAGFBR010000019">
    <property type="protein sequence ID" value="KAH0448998.1"/>
    <property type="molecule type" value="Genomic_DNA"/>
</dbReference>
<proteinExistence type="predicted"/>
<protein>
    <submittedName>
        <fullName evidence="1">Uncharacterized protein</fullName>
    </submittedName>
</protein>
<gene>
    <name evidence="1" type="ORF">IEQ34_022798</name>
</gene>
<reference evidence="1 2" key="1">
    <citation type="journal article" date="2021" name="Hortic Res">
        <title>Chromosome-scale assembly of the Dendrobium chrysotoxum genome enhances the understanding of orchid evolution.</title>
        <authorList>
            <person name="Zhang Y."/>
            <person name="Zhang G.Q."/>
            <person name="Zhang D."/>
            <person name="Liu X.D."/>
            <person name="Xu X.Y."/>
            <person name="Sun W.H."/>
            <person name="Yu X."/>
            <person name="Zhu X."/>
            <person name="Wang Z.W."/>
            <person name="Zhao X."/>
            <person name="Zhong W.Y."/>
            <person name="Chen H."/>
            <person name="Yin W.L."/>
            <person name="Huang T."/>
            <person name="Niu S.C."/>
            <person name="Liu Z.J."/>
        </authorList>
    </citation>
    <scope>NUCLEOTIDE SEQUENCE [LARGE SCALE GENOMIC DNA]</scope>
    <source>
        <strain evidence="1">Lindl</strain>
    </source>
</reference>
<dbReference type="Proteomes" id="UP000775213">
    <property type="component" value="Unassembled WGS sequence"/>
</dbReference>
<name>A0AAV7G002_DENCH</name>
<accession>A0AAV7G002</accession>
<organism evidence="1 2">
    <name type="scientific">Dendrobium chrysotoxum</name>
    <name type="common">Orchid</name>
    <dbReference type="NCBI Taxonomy" id="161865"/>
    <lineage>
        <taxon>Eukaryota</taxon>
        <taxon>Viridiplantae</taxon>
        <taxon>Streptophyta</taxon>
        <taxon>Embryophyta</taxon>
        <taxon>Tracheophyta</taxon>
        <taxon>Spermatophyta</taxon>
        <taxon>Magnoliopsida</taxon>
        <taxon>Liliopsida</taxon>
        <taxon>Asparagales</taxon>
        <taxon>Orchidaceae</taxon>
        <taxon>Epidendroideae</taxon>
        <taxon>Malaxideae</taxon>
        <taxon>Dendrobiinae</taxon>
        <taxon>Dendrobium</taxon>
    </lineage>
</organism>
<sequence>MENPHLRPSNSHLLEGVEKREMTIGRAEVRFLNKEMVVACGFLVIPYRDYNGGGYGEGGVLQVEAIERSRWLDNQIIGEGSSINNAYSTKHRWWDSAKENNRPREMSRRNGELMTWSRKANRLLRVEIGSSDGGVDNWVPKAYRDINCVCKIA</sequence>
<comment type="caution">
    <text evidence="1">The sequence shown here is derived from an EMBL/GenBank/DDBJ whole genome shotgun (WGS) entry which is preliminary data.</text>
</comment>